<gene>
    <name evidence="1" type="ORF">KC19_2G127300</name>
</gene>
<protein>
    <submittedName>
        <fullName evidence="1">Uncharacterized protein</fullName>
    </submittedName>
</protein>
<keyword evidence="2" id="KW-1185">Reference proteome</keyword>
<comment type="caution">
    <text evidence="1">The sequence shown here is derived from an EMBL/GenBank/DDBJ whole genome shotgun (WGS) entry which is preliminary data.</text>
</comment>
<reference evidence="1" key="1">
    <citation type="submission" date="2020-06" db="EMBL/GenBank/DDBJ databases">
        <title>WGS assembly of Ceratodon purpureus strain R40.</title>
        <authorList>
            <person name="Carey S.B."/>
            <person name="Jenkins J."/>
            <person name="Shu S."/>
            <person name="Lovell J.T."/>
            <person name="Sreedasyam A."/>
            <person name="Maumus F."/>
            <person name="Tiley G.P."/>
            <person name="Fernandez-Pozo N."/>
            <person name="Barry K."/>
            <person name="Chen C."/>
            <person name="Wang M."/>
            <person name="Lipzen A."/>
            <person name="Daum C."/>
            <person name="Saski C.A."/>
            <person name="Payton A.C."/>
            <person name="Mcbreen J.C."/>
            <person name="Conrad R.E."/>
            <person name="Kollar L.M."/>
            <person name="Olsson S."/>
            <person name="Huttunen S."/>
            <person name="Landis J.B."/>
            <person name="Wickett N.J."/>
            <person name="Johnson M.G."/>
            <person name="Rensing S.A."/>
            <person name="Grimwood J."/>
            <person name="Schmutz J."/>
            <person name="Mcdaniel S.F."/>
        </authorList>
    </citation>
    <scope>NUCLEOTIDE SEQUENCE</scope>
    <source>
        <strain evidence="1">R40</strain>
    </source>
</reference>
<organism evidence="1 2">
    <name type="scientific">Ceratodon purpureus</name>
    <name type="common">Fire moss</name>
    <name type="synonym">Dicranum purpureum</name>
    <dbReference type="NCBI Taxonomy" id="3225"/>
    <lineage>
        <taxon>Eukaryota</taxon>
        <taxon>Viridiplantae</taxon>
        <taxon>Streptophyta</taxon>
        <taxon>Embryophyta</taxon>
        <taxon>Bryophyta</taxon>
        <taxon>Bryophytina</taxon>
        <taxon>Bryopsida</taxon>
        <taxon>Dicranidae</taxon>
        <taxon>Pseudoditrichales</taxon>
        <taxon>Ditrichaceae</taxon>
        <taxon>Ceratodon</taxon>
    </lineage>
</organism>
<evidence type="ECO:0000313" key="1">
    <source>
        <dbReference type="EMBL" id="KAG0586918.1"/>
    </source>
</evidence>
<dbReference type="Proteomes" id="UP000822688">
    <property type="component" value="Chromosome 2"/>
</dbReference>
<proteinExistence type="predicted"/>
<dbReference type="AlphaFoldDB" id="A0A8T0IW61"/>
<name>A0A8T0IW61_CERPU</name>
<sequence>MIEQAPHQDQGTARGAHQVDSIHCVRSTDRTTALHCNSLPTHFGHSQLRLSGRLPTRLSISTRWVSLRSVFTGAVDWTLWSGVLSRGSFSRLGLLWRRAWCVLGFAFRGSMRGVCS</sequence>
<evidence type="ECO:0000313" key="2">
    <source>
        <dbReference type="Proteomes" id="UP000822688"/>
    </source>
</evidence>
<accession>A0A8T0IW61</accession>
<dbReference type="EMBL" id="CM026422">
    <property type="protein sequence ID" value="KAG0586918.1"/>
    <property type="molecule type" value="Genomic_DNA"/>
</dbReference>